<gene>
    <name evidence="1" type="ORF">S01H4_23807</name>
</gene>
<evidence type="ECO:0000313" key="1">
    <source>
        <dbReference type="EMBL" id="GAG80678.1"/>
    </source>
</evidence>
<dbReference type="InterPro" id="IPR029062">
    <property type="entry name" value="Class_I_gatase-like"/>
</dbReference>
<accession>X1B955</accession>
<dbReference type="AlphaFoldDB" id="X1B955"/>
<protein>
    <submittedName>
        <fullName evidence="1">Uncharacterized protein</fullName>
    </submittedName>
</protein>
<dbReference type="SUPFAM" id="SSF52317">
    <property type="entry name" value="Class I glutamine amidotransferase-like"/>
    <property type="match status" value="1"/>
</dbReference>
<name>X1B955_9ZZZZ</name>
<comment type="caution">
    <text evidence="1">The sequence shown here is derived from an EMBL/GenBank/DDBJ whole genome shotgun (WGS) entry which is preliminary data.</text>
</comment>
<reference evidence="1" key="1">
    <citation type="journal article" date="2014" name="Front. Microbiol.">
        <title>High frequency of phylogenetically diverse reductive dehalogenase-homologous genes in deep subseafloor sedimentary metagenomes.</title>
        <authorList>
            <person name="Kawai M."/>
            <person name="Futagami T."/>
            <person name="Toyoda A."/>
            <person name="Takaki Y."/>
            <person name="Nishi S."/>
            <person name="Hori S."/>
            <person name="Arai W."/>
            <person name="Tsubouchi T."/>
            <person name="Morono Y."/>
            <person name="Uchiyama I."/>
            <person name="Ito T."/>
            <person name="Fujiyama A."/>
            <person name="Inagaki F."/>
            <person name="Takami H."/>
        </authorList>
    </citation>
    <scope>NUCLEOTIDE SEQUENCE</scope>
    <source>
        <strain evidence="1">Expedition CK06-06</strain>
    </source>
</reference>
<dbReference type="EMBL" id="BART01011094">
    <property type="protein sequence ID" value="GAG80678.1"/>
    <property type="molecule type" value="Genomic_DNA"/>
</dbReference>
<proteinExistence type="predicted"/>
<organism evidence="1">
    <name type="scientific">marine sediment metagenome</name>
    <dbReference type="NCBI Taxonomy" id="412755"/>
    <lineage>
        <taxon>unclassified sequences</taxon>
        <taxon>metagenomes</taxon>
        <taxon>ecological metagenomes</taxon>
    </lineage>
</organism>
<feature type="non-terminal residue" evidence="1">
    <location>
        <position position="1"/>
    </location>
</feature>
<sequence>SNISVIESFVENGGGLFLCSEWGNEGNFMDDLGERFGFFRYNPGMSITDSDDGLPGSDSYIPFDGENIHNHSITLSVNRVEVYSSSGFTTIPDDGNTLVKTDGDGTASRNNTPIAAASTYGNGRVVVIGDSNILTDGDIDVDAVDNWEDSFNTGLH</sequence>